<protein>
    <submittedName>
        <fullName evidence="2">Hypothetical_protein</fullName>
    </submittedName>
</protein>
<accession>A0AA86NUI3</accession>
<reference evidence="2 3" key="2">
    <citation type="submission" date="2024-07" db="EMBL/GenBank/DDBJ databases">
        <authorList>
            <person name="Akdeniz Z."/>
        </authorList>
    </citation>
    <scope>NUCLEOTIDE SEQUENCE [LARGE SCALE GENOMIC DNA]</scope>
</reference>
<evidence type="ECO:0000313" key="3">
    <source>
        <dbReference type="Proteomes" id="UP001642409"/>
    </source>
</evidence>
<reference evidence="1" key="1">
    <citation type="submission" date="2023-06" db="EMBL/GenBank/DDBJ databases">
        <authorList>
            <person name="Kurt Z."/>
        </authorList>
    </citation>
    <scope>NUCLEOTIDE SEQUENCE</scope>
</reference>
<dbReference type="AlphaFoldDB" id="A0AA86NUI3"/>
<dbReference type="Proteomes" id="UP001642409">
    <property type="component" value="Unassembled WGS sequence"/>
</dbReference>
<sequence>MLHYVTNRYDEAVYKLKLKRLPTVETSFIWKLETQENLKYYRIHVFINTQQIIFSLANMLETLVLVIYNLCVISDNCWQFQYHKILQVITLCMHQNWKQKKSRLKLNQNNMALRKRQLCSSAQPSDQYQLTQKSNLILNLHFIDDNKQYQTDYEYVQTLQKQYDSLNSC</sequence>
<keyword evidence="3" id="KW-1185">Reference proteome</keyword>
<evidence type="ECO:0000313" key="2">
    <source>
        <dbReference type="EMBL" id="CAL6116850.1"/>
    </source>
</evidence>
<proteinExistence type="predicted"/>
<organism evidence="1">
    <name type="scientific">Hexamita inflata</name>
    <dbReference type="NCBI Taxonomy" id="28002"/>
    <lineage>
        <taxon>Eukaryota</taxon>
        <taxon>Metamonada</taxon>
        <taxon>Diplomonadida</taxon>
        <taxon>Hexamitidae</taxon>
        <taxon>Hexamitinae</taxon>
        <taxon>Hexamita</taxon>
    </lineage>
</organism>
<name>A0AA86NUI3_9EUKA</name>
<gene>
    <name evidence="1" type="ORF">HINF_LOCUS13828</name>
    <name evidence="2" type="ORF">HINF_LOCUS79219</name>
</gene>
<dbReference type="EMBL" id="CAXDID020001104">
    <property type="protein sequence ID" value="CAL6116850.1"/>
    <property type="molecule type" value="Genomic_DNA"/>
</dbReference>
<comment type="caution">
    <text evidence="1">The sequence shown here is derived from an EMBL/GenBank/DDBJ whole genome shotgun (WGS) entry which is preliminary data.</text>
</comment>
<dbReference type="EMBL" id="CATOUU010000364">
    <property type="protein sequence ID" value="CAI9926183.1"/>
    <property type="molecule type" value="Genomic_DNA"/>
</dbReference>
<evidence type="ECO:0000313" key="1">
    <source>
        <dbReference type="EMBL" id="CAI9926183.1"/>
    </source>
</evidence>